<dbReference type="Proteomes" id="UP000037977">
    <property type="component" value="Unassembled WGS sequence"/>
</dbReference>
<dbReference type="OrthoDB" id="9805604at2"/>
<dbReference type="AlphaFoldDB" id="A0A0M9DIY6"/>
<dbReference type="InterPro" id="IPR029044">
    <property type="entry name" value="Nucleotide-diphossugar_trans"/>
</dbReference>
<comment type="caution">
    <text evidence="1">The sequence shown here is derived from an EMBL/GenBank/DDBJ whole genome shotgun (WGS) entry which is preliminary data.</text>
</comment>
<dbReference type="PANTHER" id="PTHR21485:SF6">
    <property type="entry name" value="N-ACYLNEURAMINATE CYTIDYLYLTRANSFERASE-RELATED"/>
    <property type="match status" value="1"/>
</dbReference>
<dbReference type="STRING" id="33935.ADM90_03265"/>
<name>A0A0M9DIY6_9BACI</name>
<proteinExistence type="predicted"/>
<gene>
    <name evidence="1" type="ORF">ADM90_03265</name>
</gene>
<reference evidence="1 2" key="1">
    <citation type="submission" date="2015-07" db="EMBL/GenBank/DDBJ databases">
        <title>Genome sequencing project for genomic taxonomy and phylogenomics of Bacillus-like bacteria.</title>
        <authorList>
            <person name="Liu B."/>
            <person name="Wang J."/>
            <person name="Zhu Y."/>
            <person name="Liu G."/>
            <person name="Chen Q."/>
            <person name="Chen Z."/>
            <person name="Che J."/>
            <person name="Ge C."/>
            <person name="Shi H."/>
            <person name="Pan Z."/>
            <person name="Liu X."/>
        </authorList>
    </citation>
    <scope>NUCLEOTIDE SEQUENCE [LARGE SCALE GENOMIC DNA]</scope>
    <source>
        <strain evidence="1 2">DSM 54</strain>
    </source>
</reference>
<sequence>MKPNILAIIPARGGSKGLPRKNVKELAGKPLIAWTIEAAKQSKYISRVILSSEDPEIIEVAQQYSCDVPFIRPIELAQDDTSTIDVIIHAIEQCKDFDYIVLLQPTSPLRTTEDIDDCIQKLIENKADFCVSVTETTKSPYWMYTMENDKMSPLLQQEQLITRRQELPIVYALNGAVYVAKTDALLAEKSFLTEHTIGYTMPQEKSFDIDTSIDFKICECLLVDRSGAC</sequence>
<dbReference type="InterPro" id="IPR050793">
    <property type="entry name" value="CMP-NeuNAc_synthase"/>
</dbReference>
<dbReference type="Pfam" id="PF02348">
    <property type="entry name" value="CTP_transf_3"/>
    <property type="match status" value="1"/>
</dbReference>
<dbReference type="GO" id="GO:0008781">
    <property type="term" value="F:N-acylneuraminate cytidylyltransferase activity"/>
    <property type="evidence" value="ECO:0007669"/>
    <property type="project" value="TreeGrafter"/>
</dbReference>
<accession>A0A0M9DIY6</accession>
<keyword evidence="1" id="KW-0808">Transferase</keyword>
<dbReference type="RefSeq" id="WP_053993632.1">
    <property type="nucleotide sequence ID" value="NZ_CP065643.1"/>
</dbReference>
<keyword evidence="1" id="KW-0548">Nucleotidyltransferase</keyword>
<dbReference type="EMBL" id="LGCI01000005">
    <property type="protein sequence ID" value="KOY82378.1"/>
    <property type="molecule type" value="Genomic_DNA"/>
</dbReference>
<evidence type="ECO:0000313" key="2">
    <source>
        <dbReference type="Proteomes" id="UP000037977"/>
    </source>
</evidence>
<dbReference type="PATRIC" id="fig|33935.3.peg.60"/>
<evidence type="ECO:0000313" key="1">
    <source>
        <dbReference type="EMBL" id="KOY82378.1"/>
    </source>
</evidence>
<keyword evidence="2" id="KW-1185">Reference proteome</keyword>
<dbReference type="Gene3D" id="3.90.550.10">
    <property type="entry name" value="Spore Coat Polysaccharide Biosynthesis Protein SpsA, Chain A"/>
    <property type="match status" value="1"/>
</dbReference>
<dbReference type="InterPro" id="IPR003329">
    <property type="entry name" value="Cytidylyl_trans"/>
</dbReference>
<dbReference type="PANTHER" id="PTHR21485">
    <property type="entry name" value="HAD SUPERFAMILY MEMBERS CMAS AND KDSC"/>
    <property type="match status" value="1"/>
</dbReference>
<organism evidence="1 2">
    <name type="scientific">Lysinibacillus macroides</name>
    <dbReference type="NCBI Taxonomy" id="33935"/>
    <lineage>
        <taxon>Bacteria</taxon>
        <taxon>Bacillati</taxon>
        <taxon>Bacillota</taxon>
        <taxon>Bacilli</taxon>
        <taxon>Bacillales</taxon>
        <taxon>Bacillaceae</taxon>
        <taxon>Lysinibacillus</taxon>
    </lineage>
</organism>
<dbReference type="SUPFAM" id="SSF53448">
    <property type="entry name" value="Nucleotide-diphospho-sugar transferases"/>
    <property type="match status" value="1"/>
</dbReference>
<dbReference type="CDD" id="cd02513">
    <property type="entry name" value="CMP-NeuAc_Synthase"/>
    <property type="match status" value="1"/>
</dbReference>
<protein>
    <submittedName>
        <fullName evidence="1">Acylneuraminate cytidylyltransferase</fullName>
    </submittedName>
</protein>